<organism evidence="1 2">
    <name type="scientific">Streptomyces antimicrobicus</name>
    <dbReference type="NCBI Taxonomy" id="2883108"/>
    <lineage>
        <taxon>Bacteria</taxon>
        <taxon>Bacillati</taxon>
        <taxon>Actinomycetota</taxon>
        <taxon>Actinomycetes</taxon>
        <taxon>Kitasatosporales</taxon>
        <taxon>Streptomycetaceae</taxon>
        <taxon>Streptomyces</taxon>
    </lineage>
</organism>
<evidence type="ECO:0000313" key="1">
    <source>
        <dbReference type="EMBL" id="MCB5179954.1"/>
    </source>
</evidence>
<evidence type="ECO:0000313" key="2">
    <source>
        <dbReference type="Proteomes" id="UP001199054"/>
    </source>
</evidence>
<name>A0ABS8B5S1_9ACTN</name>
<evidence type="ECO:0008006" key="3">
    <source>
        <dbReference type="Google" id="ProtNLM"/>
    </source>
</evidence>
<gene>
    <name evidence="1" type="ORF">LG632_11255</name>
</gene>
<keyword evidence="2" id="KW-1185">Reference proteome</keyword>
<proteinExistence type="predicted"/>
<accession>A0ABS8B5S1</accession>
<dbReference type="EMBL" id="JAJAUY010000032">
    <property type="protein sequence ID" value="MCB5179954.1"/>
    <property type="molecule type" value="Genomic_DNA"/>
</dbReference>
<sequence>MRIGNVSGSSFSIGGSGHTNTVNHYGAGAAAAAPTAEELLEAVQDLRAALVRLPRSTDRSELDAELDEAAGDLEEAEEIRPGVVARLRGALDRWAPLVETIGAAGTLAGLLTTLGG</sequence>
<comment type="caution">
    <text evidence="1">The sequence shown here is derived from an EMBL/GenBank/DDBJ whole genome shotgun (WGS) entry which is preliminary data.</text>
</comment>
<dbReference type="RefSeq" id="WP_226726825.1">
    <property type="nucleotide sequence ID" value="NZ_JAJAUY010000032.1"/>
</dbReference>
<protein>
    <recommendedName>
        <fullName evidence="3">ABC transporter substrate-binding protein</fullName>
    </recommendedName>
</protein>
<reference evidence="1 2" key="1">
    <citation type="submission" date="2021-10" db="EMBL/GenBank/DDBJ databases">
        <title>Streptomyces sp. strain SMC 277, a novel streptomycete isolated from soil.</title>
        <authorList>
            <person name="Chanama M."/>
        </authorList>
    </citation>
    <scope>NUCLEOTIDE SEQUENCE [LARGE SCALE GENOMIC DNA]</scope>
    <source>
        <strain evidence="1 2">SMC 277</strain>
    </source>
</reference>
<dbReference type="Proteomes" id="UP001199054">
    <property type="component" value="Unassembled WGS sequence"/>
</dbReference>